<gene>
    <name evidence="2" type="ORF">GCM10022267_89880</name>
</gene>
<proteinExistence type="predicted"/>
<protein>
    <recommendedName>
        <fullName evidence="1">DUF5753 domain-containing protein</fullName>
    </recommendedName>
</protein>
<organism evidence="2 3">
    <name type="scientific">Lentzea roselyniae</name>
    <dbReference type="NCBI Taxonomy" id="531940"/>
    <lineage>
        <taxon>Bacteria</taxon>
        <taxon>Bacillati</taxon>
        <taxon>Actinomycetota</taxon>
        <taxon>Actinomycetes</taxon>
        <taxon>Pseudonocardiales</taxon>
        <taxon>Pseudonocardiaceae</taxon>
        <taxon>Lentzea</taxon>
    </lineage>
</organism>
<evidence type="ECO:0000259" key="1">
    <source>
        <dbReference type="Pfam" id="PF19054"/>
    </source>
</evidence>
<comment type="caution">
    <text evidence="2">The sequence shown here is derived from an EMBL/GenBank/DDBJ whole genome shotgun (WGS) entry which is preliminary data.</text>
</comment>
<evidence type="ECO:0000313" key="2">
    <source>
        <dbReference type="EMBL" id="GAA3689116.1"/>
    </source>
</evidence>
<accession>A0ABP7CES8</accession>
<reference evidence="3" key="1">
    <citation type="journal article" date="2019" name="Int. J. Syst. Evol. Microbiol.">
        <title>The Global Catalogue of Microorganisms (GCM) 10K type strain sequencing project: providing services to taxonomists for standard genome sequencing and annotation.</title>
        <authorList>
            <consortium name="The Broad Institute Genomics Platform"/>
            <consortium name="The Broad Institute Genome Sequencing Center for Infectious Disease"/>
            <person name="Wu L."/>
            <person name="Ma J."/>
        </authorList>
    </citation>
    <scope>NUCLEOTIDE SEQUENCE [LARGE SCALE GENOMIC DNA]</scope>
    <source>
        <strain evidence="3">JCM 17494</strain>
    </source>
</reference>
<dbReference type="InterPro" id="IPR043917">
    <property type="entry name" value="DUF5753"/>
</dbReference>
<sequence>MPDNLRTLAMTEAMATKIISYDVMTAPGLVQTERYARELFVDGQIEAPDDIEKYVEARMARQAVMRRPNRPECLFYVHELALRMRLGDAQLREDQYLRLLFHTHVLRIVPAHVTAFRSACVLYELGKASPVVFTENDMAQVFAQDKTAVARARRLFQRLDAVALDEEQSRSKLAEYVSGLREDSDVPGTDLA</sequence>
<dbReference type="Pfam" id="PF19054">
    <property type="entry name" value="DUF5753"/>
    <property type="match status" value="1"/>
</dbReference>
<dbReference type="EMBL" id="BAABBE010000076">
    <property type="protein sequence ID" value="GAA3689116.1"/>
    <property type="molecule type" value="Genomic_DNA"/>
</dbReference>
<name>A0ABP7CES8_9PSEU</name>
<feature type="domain" description="DUF5753" evidence="1">
    <location>
        <begin position="5"/>
        <end position="174"/>
    </location>
</feature>
<dbReference type="RefSeq" id="WP_346137254.1">
    <property type="nucleotide sequence ID" value="NZ_BAABBE010000076.1"/>
</dbReference>
<evidence type="ECO:0000313" key="3">
    <source>
        <dbReference type="Proteomes" id="UP001500711"/>
    </source>
</evidence>
<dbReference type="Proteomes" id="UP001500711">
    <property type="component" value="Unassembled WGS sequence"/>
</dbReference>
<keyword evidence="3" id="KW-1185">Reference proteome</keyword>